<evidence type="ECO:0000256" key="7">
    <source>
        <dbReference type="ARBA" id="ARBA00022741"/>
    </source>
</evidence>
<dbReference type="Proteomes" id="UP000603434">
    <property type="component" value="Unassembled WGS sequence"/>
</dbReference>
<evidence type="ECO:0000256" key="8">
    <source>
        <dbReference type="ARBA" id="ARBA00022840"/>
    </source>
</evidence>
<proteinExistence type="inferred from homology"/>
<dbReference type="EMBL" id="JACNJH010000104">
    <property type="protein sequence ID" value="MBC8360769.1"/>
    <property type="molecule type" value="Genomic_DNA"/>
</dbReference>
<organism evidence="12 13">
    <name type="scientific">Candidatus Desulfatibia profunda</name>
    <dbReference type="NCBI Taxonomy" id="2841695"/>
    <lineage>
        <taxon>Bacteria</taxon>
        <taxon>Pseudomonadati</taxon>
        <taxon>Thermodesulfobacteriota</taxon>
        <taxon>Desulfobacteria</taxon>
        <taxon>Desulfobacterales</taxon>
        <taxon>Desulfobacterales incertae sedis</taxon>
        <taxon>Candidatus Desulfatibia</taxon>
    </lineage>
</organism>
<dbReference type="InterPro" id="IPR003442">
    <property type="entry name" value="T6A_TsaE"/>
</dbReference>
<dbReference type="GO" id="GO:0046872">
    <property type="term" value="F:metal ion binding"/>
    <property type="evidence" value="ECO:0007669"/>
    <property type="project" value="UniProtKB-KW"/>
</dbReference>
<dbReference type="PANTHER" id="PTHR33540">
    <property type="entry name" value="TRNA THREONYLCARBAMOYLADENOSINE BIOSYNTHESIS PROTEIN TSAE"/>
    <property type="match status" value="1"/>
</dbReference>
<dbReference type="NCBIfam" id="TIGR00150">
    <property type="entry name" value="T6A_YjeE"/>
    <property type="match status" value="1"/>
</dbReference>
<dbReference type="InterPro" id="IPR027417">
    <property type="entry name" value="P-loop_NTPase"/>
</dbReference>
<dbReference type="AlphaFoldDB" id="A0A8J6NR34"/>
<keyword evidence="7" id="KW-0547">Nucleotide-binding</keyword>
<comment type="caution">
    <text evidence="12">The sequence shown here is derived from an EMBL/GenBank/DDBJ whole genome shotgun (WGS) entry which is preliminary data.</text>
</comment>
<gene>
    <name evidence="12" type="primary">tsaE</name>
    <name evidence="12" type="ORF">H8E23_05180</name>
</gene>
<dbReference type="GO" id="GO:0002949">
    <property type="term" value="P:tRNA threonylcarbamoyladenosine modification"/>
    <property type="evidence" value="ECO:0007669"/>
    <property type="project" value="InterPro"/>
</dbReference>
<dbReference type="PANTHER" id="PTHR33540:SF2">
    <property type="entry name" value="TRNA THREONYLCARBAMOYLADENOSINE BIOSYNTHESIS PROTEIN TSAE"/>
    <property type="match status" value="1"/>
</dbReference>
<protein>
    <recommendedName>
        <fullName evidence="3">tRNA threonylcarbamoyladenosine biosynthesis protein TsaE</fullName>
    </recommendedName>
    <alternativeName>
        <fullName evidence="10">t(6)A37 threonylcarbamoyladenosine biosynthesis protein TsaE</fullName>
    </alternativeName>
</protein>
<evidence type="ECO:0000256" key="3">
    <source>
        <dbReference type="ARBA" id="ARBA00019010"/>
    </source>
</evidence>
<sequence length="169" mass="18793">MNTERETANSKFQITTHSPEETRQLGEKVGNRIQAGTTVTLFGDLGSGKTVFVQGLAKGLGVPEDYYITSPSYTLINEYPARHTFFHIDLYRIESTVDFEDIGLYEILDQNGVVAIEWADRLNQNLLADHVNIQIEISGDESRIICITASGLGPVNLLKKLQKSTNVHP</sequence>
<evidence type="ECO:0000256" key="6">
    <source>
        <dbReference type="ARBA" id="ARBA00022723"/>
    </source>
</evidence>
<feature type="region of interest" description="Disordered" evidence="11">
    <location>
        <begin position="1"/>
        <end position="21"/>
    </location>
</feature>
<keyword evidence="9" id="KW-0460">Magnesium</keyword>
<evidence type="ECO:0000256" key="9">
    <source>
        <dbReference type="ARBA" id="ARBA00022842"/>
    </source>
</evidence>
<comment type="similarity">
    <text evidence="2">Belongs to the TsaE family.</text>
</comment>
<dbReference type="GO" id="GO:0005524">
    <property type="term" value="F:ATP binding"/>
    <property type="evidence" value="ECO:0007669"/>
    <property type="project" value="UniProtKB-KW"/>
</dbReference>
<dbReference type="SUPFAM" id="SSF52540">
    <property type="entry name" value="P-loop containing nucleoside triphosphate hydrolases"/>
    <property type="match status" value="1"/>
</dbReference>
<name>A0A8J6NR34_9BACT</name>
<evidence type="ECO:0000256" key="1">
    <source>
        <dbReference type="ARBA" id="ARBA00004496"/>
    </source>
</evidence>
<keyword evidence="8" id="KW-0067">ATP-binding</keyword>
<accession>A0A8J6NR34</accession>
<dbReference type="GO" id="GO:0005737">
    <property type="term" value="C:cytoplasm"/>
    <property type="evidence" value="ECO:0007669"/>
    <property type="project" value="UniProtKB-SubCell"/>
</dbReference>
<evidence type="ECO:0000313" key="13">
    <source>
        <dbReference type="Proteomes" id="UP000603434"/>
    </source>
</evidence>
<keyword evidence="4" id="KW-0963">Cytoplasm</keyword>
<reference evidence="12 13" key="1">
    <citation type="submission" date="2020-08" db="EMBL/GenBank/DDBJ databases">
        <title>Bridging the membrane lipid divide: bacteria of the FCB group superphylum have the potential to synthesize archaeal ether lipids.</title>
        <authorList>
            <person name="Villanueva L."/>
            <person name="Von Meijenfeldt F.A.B."/>
            <person name="Westbye A.B."/>
            <person name="Yadav S."/>
            <person name="Hopmans E.C."/>
            <person name="Dutilh B.E."/>
            <person name="Sinninghe Damste J.S."/>
        </authorList>
    </citation>
    <scope>NUCLEOTIDE SEQUENCE [LARGE SCALE GENOMIC DNA]</scope>
    <source>
        <strain evidence="12">NIOZ-UU30</strain>
    </source>
</reference>
<keyword evidence="6" id="KW-0479">Metal-binding</keyword>
<evidence type="ECO:0000256" key="10">
    <source>
        <dbReference type="ARBA" id="ARBA00032441"/>
    </source>
</evidence>
<comment type="subcellular location">
    <subcellularLocation>
        <location evidence="1">Cytoplasm</location>
    </subcellularLocation>
</comment>
<dbReference type="Gene3D" id="3.40.50.300">
    <property type="entry name" value="P-loop containing nucleotide triphosphate hydrolases"/>
    <property type="match status" value="1"/>
</dbReference>
<evidence type="ECO:0000313" key="12">
    <source>
        <dbReference type="EMBL" id="MBC8360769.1"/>
    </source>
</evidence>
<dbReference type="Pfam" id="PF02367">
    <property type="entry name" value="TsaE"/>
    <property type="match status" value="1"/>
</dbReference>
<evidence type="ECO:0000256" key="2">
    <source>
        <dbReference type="ARBA" id="ARBA00007599"/>
    </source>
</evidence>
<keyword evidence="5" id="KW-0819">tRNA processing</keyword>
<evidence type="ECO:0000256" key="4">
    <source>
        <dbReference type="ARBA" id="ARBA00022490"/>
    </source>
</evidence>
<evidence type="ECO:0000256" key="5">
    <source>
        <dbReference type="ARBA" id="ARBA00022694"/>
    </source>
</evidence>
<evidence type="ECO:0000256" key="11">
    <source>
        <dbReference type="SAM" id="MobiDB-lite"/>
    </source>
</evidence>